<feature type="compositionally biased region" description="Basic and acidic residues" evidence="6">
    <location>
        <begin position="120"/>
        <end position="138"/>
    </location>
</feature>
<dbReference type="PANTHER" id="PTHR33729">
    <property type="entry name" value="METHYL-CPG BINDING DOMAIN CONTAINING PROTEIN, EXPRESSED"/>
    <property type="match status" value="1"/>
</dbReference>
<reference evidence="8" key="1">
    <citation type="submission" date="2022-07" db="EMBL/GenBank/DDBJ databases">
        <authorList>
            <person name="Macas J."/>
            <person name="Novak P."/>
            <person name="Neumann P."/>
        </authorList>
    </citation>
    <scope>NUCLEOTIDE SEQUENCE</scope>
</reference>
<dbReference type="Pfam" id="PF01429">
    <property type="entry name" value="MBD"/>
    <property type="match status" value="1"/>
</dbReference>
<feature type="compositionally biased region" description="Basic and acidic residues" evidence="6">
    <location>
        <begin position="180"/>
        <end position="207"/>
    </location>
</feature>
<dbReference type="AlphaFoldDB" id="A0A9P0YMQ4"/>
<dbReference type="SUPFAM" id="SSF54171">
    <property type="entry name" value="DNA-binding domain"/>
    <property type="match status" value="1"/>
</dbReference>
<feature type="domain" description="MBD" evidence="7">
    <location>
        <begin position="7"/>
        <end position="78"/>
    </location>
</feature>
<comment type="caution">
    <text evidence="8">The sequence shown here is derived from an EMBL/GenBank/DDBJ whole genome shotgun (WGS) entry which is preliminary data.</text>
</comment>
<dbReference type="GO" id="GO:0005634">
    <property type="term" value="C:nucleus"/>
    <property type="evidence" value="ECO:0007669"/>
    <property type="project" value="UniProtKB-SubCell"/>
</dbReference>
<feature type="compositionally biased region" description="Polar residues" evidence="6">
    <location>
        <begin position="365"/>
        <end position="381"/>
    </location>
</feature>
<dbReference type="PANTHER" id="PTHR33729:SF6">
    <property type="entry name" value="METHYL-CPG-BINDING DOMAIN-CONTAINING PROTEIN 11"/>
    <property type="match status" value="1"/>
</dbReference>
<evidence type="ECO:0000256" key="4">
    <source>
        <dbReference type="ARBA" id="ARBA00023163"/>
    </source>
</evidence>
<feature type="compositionally biased region" description="Basic and acidic residues" evidence="6">
    <location>
        <begin position="355"/>
        <end position="364"/>
    </location>
</feature>
<evidence type="ECO:0000256" key="1">
    <source>
        <dbReference type="ARBA" id="ARBA00004123"/>
    </source>
</evidence>
<keyword evidence="5" id="KW-0539">Nucleus</keyword>
<feature type="compositionally biased region" description="Basic and acidic residues" evidence="6">
    <location>
        <begin position="222"/>
        <end position="249"/>
    </location>
</feature>
<keyword evidence="4" id="KW-0804">Transcription</keyword>
<dbReference type="InterPro" id="IPR016177">
    <property type="entry name" value="DNA-bd_dom_sf"/>
</dbReference>
<dbReference type="InterPro" id="IPR039622">
    <property type="entry name" value="MBD10/11"/>
</dbReference>
<keyword evidence="9" id="KW-1185">Reference proteome</keyword>
<keyword evidence="2" id="KW-0805">Transcription regulation</keyword>
<keyword evidence="3" id="KW-0238">DNA-binding</keyword>
<name>A0A9P0YMQ4_CUSEU</name>
<evidence type="ECO:0000256" key="3">
    <source>
        <dbReference type="ARBA" id="ARBA00023125"/>
    </source>
</evidence>
<proteinExistence type="predicted"/>
<dbReference type="InterPro" id="IPR001739">
    <property type="entry name" value="Methyl_CpG_DNA-bd"/>
</dbReference>
<dbReference type="OrthoDB" id="1435582at2759"/>
<organism evidence="8 9">
    <name type="scientific">Cuscuta europaea</name>
    <name type="common">European dodder</name>
    <dbReference type="NCBI Taxonomy" id="41803"/>
    <lineage>
        <taxon>Eukaryota</taxon>
        <taxon>Viridiplantae</taxon>
        <taxon>Streptophyta</taxon>
        <taxon>Embryophyta</taxon>
        <taxon>Tracheophyta</taxon>
        <taxon>Spermatophyta</taxon>
        <taxon>Magnoliopsida</taxon>
        <taxon>eudicotyledons</taxon>
        <taxon>Gunneridae</taxon>
        <taxon>Pentapetalae</taxon>
        <taxon>asterids</taxon>
        <taxon>lamiids</taxon>
        <taxon>Solanales</taxon>
        <taxon>Convolvulaceae</taxon>
        <taxon>Cuscuteae</taxon>
        <taxon>Cuscuta</taxon>
        <taxon>Cuscuta subgen. Cuscuta</taxon>
    </lineage>
</organism>
<evidence type="ECO:0000313" key="9">
    <source>
        <dbReference type="Proteomes" id="UP001152484"/>
    </source>
</evidence>
<sequence length="395" mass="43326">MSTSAEKNEVASMELPAPPGWKKTLIPVAAGKRKRKHEVMFTAPTGEELTSKTQLRQYLKSNPGGPKLSDFHWGASETPRRSARISVKAKASPPSSPESKRPTKRGTLSSTSVEDAQENEAEKIEIDSAAGDPEKDAEDKDDDIQESKMDLMEDNEDVKMHETLTADDKAENAQQTYFEDDVKIAQENKEEKAENEDEKRHETLTADDKEDIAPSEQTNVGEDVKMAEDTENEKNTKELVKEPLVEKAAEGSNVVQNEDGDDLAMTKHVNTENKGALGKEAESAENDSTGGGPENDSKEEIARGEQTNVGEDVKMADNVEGEKKVDEHFKEDDQATEKHDDAREADNPATAVGGKLHEAGEGKNEQPQQVRAMEDQNNLVNNVEGEVTENGAKTN</sequence>
<dbReference type="GO" id="GO:0003677">
    <property type="term" value="F:DNA binding"/>
    <property type="evidence" value="ECO:0007669"/>
    <property type="project" value="UniProtKB-KW"/>
</dbReference>
<accession>A0A9P0YMQ4</accession>
<comment type="subcellular location">
    <subcellularLocation>
        <location evidence="1">Nucleus</location>
    </subcellularLocation>
</comment>
<evidence type="ECO:0000313" key="8">
    <source>
        <dbReference type="EMBL" id="CAH9068620.1"/>
    </source>
</evidence>
<evidence type="ECO:0000256" key="6">
    <source>
        <dbReference type="SAM" id="MobiDB-lite"/>
    </source>
</evidence>
<feature type="compositionally biased region" description="Basic and acidic residues" evidence="6">
    <location>
        <begin position="145"/>
        <end position="171"/>
    </location>
</feature>
<evidence type="ECO:0000256" key="2">
    <source>
        <dbReference type="ARBA" id="ARBA00023015"/>
    </source>
</evidence>
<protein>
    <recommendedName>
        <fullName evidence="7">MBD domain-containing protein</fullName>
    </recommendedName>
</protein>
<feature type="compositionally biased region" description="Polar residues" evidence="6">
    <location>
        <begin position="51"/>
        <end position="60"/>
    </location>
</feature>
<evidence type="ECO:0000256" key="5">
    <source>
        <dbReference type="ARBA" id="ARBA00023242"/>
    </source>
</evidence>
<feature type="region of interest" description="Disordered" evidence="6">
    <location>
        <begin position="40"/>
        <end position="395"/>
    </location>
</feature>
<dbReference type="Gene3D" id="3.30.890.10">
    <property type="entry name" value="Methyl-cpg-binding Protein 2, Chain A"/>
    <property type="match status" value="1"/>
</dbReference>
<feature type="compositionally biased region" description="Basic and acidic residues" evidence="6">
    <location>
        <begin position="311"/>
        <end position="346"/>
    </location>
</feature>
<evidence type="ECO:0000259" key="7">
    <source>
        <dbReference type="PROSITE" id="PS50982"/>
    </source>
</evidence>
<feature type="region of interest" description="Disordered" evidence="6">
    <location>
        <begin position="1"/>
        <end position="23"/>
    </location>
</feature>
<dbReference type="PROSITE" id="PS50982">
    <property type="entry name" value="MBD"/>
    <property type="match status" value="1"/>
</dbReference>
<dbReference type="EMBL" id="CAMAPE010000005">
    <property type="protein sequence ID" value="CAH9068620.1"/>
    <property type="molecule type" value="Genomic_DNA"/>
</dbReference>
<gene>
    <name evidence="8" type="ORF">CEURO_LOCUS2882</name>
</gene>
<dbReference type="Proteomes" id="UP001152484">
    <property type="component" value="Unassembled WGS sequence"/>
</dbReference>